<accession>A0ABR2AVQ4</accession>
<gene>
    <name evidence="1" type="ORF">V6N12_000519</name>
</gene>
<evidence type="ECO:0000313" key="2">
    <source>
        <dbReference type="Proteomes" id="UP001472677"/>
    </source>
</evidence>
<keyword evidence="2" id="KW-1185">Reference proteome</keyword>
<evidence type="ECO:0000313" key="1">
    <source>
        <dbReference type="EMBL" id="KAK8498250.1"/>
    </source>
</evidence>
<dbReference type="Proteomes" id="UP001472677">
    <property type="component" value="Unassembled WGS sequence"/>
</dbReference>
<organism evidence="1 2">
    <name type="scientific">Hibiscus sabdariffa</name>
    <name type="common">roselle</name>
    <dbReference type="NCBI Taxonomy" id="183260"/>
    <lineage>
        <taxon>Eukaryota</taxon>
        <taxon>Viridiplantae</taxon>
        <taxon>Streptophyta</taxon>
        <taxon>Embryophyta</taxon>
        <taxon>Tracheophyta</taxon>
        <taxon>Spermatophyta</taxon>
        <taxon>Magnoliopsida</taxon>
        <taxon>eudicotyledons</taxon>
        <taxon>Gunneridae</taxon>
        <taxon>Pentapetalae</taxon>
        <taxon>rosids</taxon>
        <taxon>malvids</taxon>
        <taxon>Malvales</taxon>
        <taxon>Malvaceae</taxon>
        <taxon>Malvoideae</taxon>
        <taxon>Hibiscus</taxon>
    </lineage>
</organism>
<reference evidence="1 2" key="1">
    <citation type="journal article" date="2024" name="G3 (Bethesda)">
        <title>Genome assembly of Hibiscus sabdariffa L. provides insights into metabolisms of medicinal natural products.</title>
        <authorList>
            <person name="Kim T."/>
        </authorList>
    </citation>
    <scope>NUCLEOTIDE SEQUENCE [LARGE SCALE GENOMIC DNA]</scope>
    <source>
        <strain evidence="1">TK-2024</strain>
        <tissue evidence="1">Old leaves</tissue>
    </source>
</reference>
<proteinExistence type="predicted"/>
<sequence>MENFRKKHEEALGKWFSKVQVWVEDFSVRYRRACIACHGVPIHAWSEGTFSNIAALWGDIISIDERNLKPTSFYKAYFQILTRVSERINETVELVIGSKVFKVFLVKLNLRFLRTQCGVRKLSRRKISIFPFISSVQFINTSSPFIWFDHHVSIFIGNFQNDSSGFSDENSRTNSSVEARETTGADVESRVASFGFLLGVCPKKRRFPI</sequence>
<comment type="caution">
    <text evidence="1">The sequence shown here is derived from an EMBL/GenBank/DDBJ whole genome shotgun (WGS) entry which is preliminary data.</text>
</comment>
<name>A0ABR2AVQ4_9ROSI</name>
<protein>
    <recommendedName>
        <fullName evidence="3">DUF4283 domain-containing protein</fullName>
    </recommendedName>
</protein>
<dbReference type="EMBL" id="JBBPBM010000274">
    <property type="protein sequence ID" value="KAK8498250.1"/>
    <property type="molecule type" value="Genomic_DNA"/>
</dbReference>
<evidence type="ECO:0008006" key="3">
    <source>
        <dbReference type="Google" id="ProtNLM"/>
    </source>
</evidence>